<proteinExistence type="predicted"/>
<dbReference type="AlphaFoldDB" id="A0A4Y7PLV5"/>
<dbReference type="EMBL" id="ML170253">
    <property type="protein sequence ID" value="TDL16036.1"/>
    <property type="molecule type" value="Genomic_DNA"/>
</dbReference>
<protein>
    <submittedName>
        <fullName evidence="1">Uncharacterized protein</fullName>
    </submittedName>
</protein>
<evidence type="ECO:0000313" key="1">
    <source>
        <dbReference type="EMBL" id="TDL16036.1"/>
    </source>
</evidence>
<organism evidence="1 2">
    <name type="scientific">Rickenella mellea</name>
    <dbReference type="NCBI Taxonomy" id="50990"/>
    <lineage>
        <taxon>Eukaryota</taxon>
        <taxon>Fungi</taxon>
        <taxon>Dikarya</taxon>
        <taxon>Basidiomycota</taxon>
        <taxon>Agaricomycotina</taxon>
        <taxon>Agaricomycetes</taxon>
        <taxon>Hymenochaetales</taxon>
        <taxon>Rickenellaceae</taxon>
        <taxon>Rickenella</taxon>
    </lineage>
</organism>
<keyword evidence="2" id="KW-1185">Reference proteome</keyword>
<dbReference type="OrthoDB" id="2379186at2759"/>
<reference evidence="1 2" key="1">
    <citation type="submission" date="2018-06" db="EMBL/GenBank/DDBJ databases">
        <title>A transcriptomic atlas of mushroom development highlights an independent origin of complex multicellularity.</title>
        <authorList>
            <consortium name="DOE Joint Genome Institute"/>
            <person name="Krizsan K."/>
            <person name="Almasi E."/>
            <person name="Merenyi Z."/>
            <person name="Sahu N."/>
            <person name="Viragh M."/>
            <person name="Koszo T."/>
            <person name="Mondo S."/>
            <person name="Kiss B."/>
            <person name="Balint B."/>
            <person name="Kues U."/>
            <person name="Barry K."/>
            <person name="Hegedus J.C."/>
            <person name="Henrissat B."/>
            <person name="Johnson J."/>
            <person name="Lipzen A."/>
            <person name="Ohm R."/>
            <person name="Nagy I."/>
            <person name="Pangilinan J."/>
            <person name="Yan J."/>
            <person name="Xiong Y."/>
            <person name="Grigoriev I.V."/>
            <person name="Hibbett D.S."/>
            <person name="Nagy L.G."/>
        </authorList>
    </citation>
    <scope>NUCLEOTIDE SEQUENCE [LARGE SCALE GENOMIC DNA]</scope>
    <source>
        <strain evidence="1 2">SZMC22713</strain>
    </source>
</reference>
<dbReference type="Proteomes" id="UP000294933">
    <property type="component" value="Unassembled WGS sequence"/>
</dbReference>
<name>A0A4Y7PLV5_9AGAM</name>
<accession>A0A4Y7PLV5</accession>
<gene>
    <name evidence="1" type="ORF">BD410DRAFT_832284</name>
</gene>
<sequence length="269" mass="30932">MKRARLAQETMANLRATWDSFGSQLPPINSLPEHLVTPLQDHEKIPISEESFDQLLRSDRVLSDRNCSETDLRRIFRIHKTDRIGPHQTFLYVFGLDTPGPNCNKNAYIHLWDSLIRNIMARMIRTARTESAVSKPTQQSAMNTENPKAELIETLNGWSYGAVPYIFGYYAKGTSVTYVAMTKDERKKDAEIHDLCELDFNKMVDRITNIIILIRMAPLLRRLSVLVGSREFGEYVNNQWSVRFFEVVLAKTEYALDKVIIIVLQVIAP</sequence>
<dbReference type="VEuPathDB" id="FungiDB:BD410DRAFT_832284"/>
<evidence type="ECO:0000313" key="2">
    <source>
        <dbReference type="Proteomes" id="UP000294933"/>
    </source>
</evidence>